<feature type="binding site" evidence="10">
    <location>
        <position position="294"/>
    </location>
    <ligand>
        <name>Mg(2+)</name>
        <dbReference type="ChEBI" id="CHEBI:18420"/>
        <label>2</label>
    </ligand>
</feature>
<comment type="caution">
    <text evidence="13">The sequence shown here is derived from an EMBL/GenBank/DDBJ whole genome shotgun (WGS) entry which is preliminary data.</text>
</comment>
<keyword evidence="2 8" id="KW-0808">Transferase</keyword>
<gene>
    <name evidence="13" type="ORF">XAT740_LOCUS49314</name>
</gene>
<evidence type="ECO:0000259" key="12">
    <source>
        <dbReference type="Pfam" id="PF17927"/>
    </source>
</evidence>
<keyword evidence="3 8" id="KW-0479">Metal-binding</keyword>
<feature type="binding site" evidence="9">
    <location>
        <position position="158"/>
    </location>
    <ligand>
        <name>ATP</name>
        <dbReference type="ChEBI" id="CHEBI:30616"/>
    </ligand>
</feature>
<dbReference type="Pfam" id="PF17927">
    <property type="entry name" value="Ins134_P3_kin_N"/>
    <property type="match status" value="1"/>
</dbReference>
<feature type="binding site" evidence="9">
    <location>
        <position position="111"/>
    </location>
    <ligand>
        <name>ATP</name>
        <dbReference type="ChEBI" id="CHEBI:30616"/>
    </ligand>
</feature>
<dbReference type="InterPro" id="IPR040464">
    <property type="entry name" value="InsP(3)kin_ATP-grasp"/>
</dbReference>
<dbReference type="EMBL" id="CAJNOR010007270">
    <property type="protein sequence ID" value="CAF1614098.1"/>
    <property type="molecule type" value="Genomic_DNA"/>
</dbReference>
<keyword evidence="4 8" id="KW-0547">Nucleotide-binding</keyword>
<evidence type="ECO:0000256" key="6">
    <source>
        <dbReference type="ARBA" id="ARBA00022840"/>
    </source>
</evidence>
<comment type="function">
    <text evidence="8">Kinase that can phosphorylate various inositol polyphosphate such as Ins(3,4,5,6)P4 or Ins(1,3,4)P3.</text>
</comment>
<dbReference type="PANTHER" id="PTHR14217:SF1">
    <property type="entry name" value="INOSITOL-TETRAKISPHOSPHATE 1-KINASE"/>
    <property type="match status" value="1"/>
</dbReference>
<dbReference type="GO" id="GO:0052725">
    <property type="term" value="F:inositol-1,3,4-trisphosphate 6-kinase activity"/>
    <property type="evidence" value="ECO:0007669"/>
    <property type="project" value="InterPro"/>
</dbReference>
<dbReference type="GO" id="GO:0000287">
    <property type="term" value="F:magnesium ion binding"/>
    <property type="evidence" value="ECO:0007669"/>
    <property type="project" value="InterPro"/>
</dbReference>
<keyword evidence="5 8" id="KW-0418">Kinase</keyword>
<dbReference type="Pfam" id="PF05770">
    <property type="entry name" value="Ins134_P3_kin"/>
    <property type="match status" value="1"/>
</dbReference>
<dbReference type="GO" id="GO:0047325">
    <property type="term" value="F:inositol-3,4,5,6-tetrakisphosphate 1-kinase activity"/>
    <property type="evidence" value="ECO:0007669"/>
    <property type="project" value="UniProtKB-EC"/>
</dbReference>
<name>A0A816BUG2_ADIRI</name>
<feature type="binding site" evidence="9">
    <location>
        <position position="216"/>
    </location>
    <ligand>
        <name>ATP</name>
        <dbReference type="ChEBI" id="CHEBI:30616"/>
    </ligand>
</feature>
<sequence length="322" mass="37065">MEDSQSGTPSPSVVHFQRQQHPLIGYYLSRKKLSKLRFDQFLLLCKRSHIETVELTNAYFEQANARIPQLIIHKLEDDVVSRSLTERIRSLPRSSTIILDEFDSIARLLNRYEQYSILDTEKNIYHVPTFIRVTADDNESAIEKMLLEHQIKFPIMCKPIRAHGDKSHDMKLIFDVEHLSDIDKPCVLQQFIDHDGVLFKVFSVGPNNYHIVRRNSIRNLYTHTSRDTIAFRSNEVSSSQAAHMLLSNDQTIKIVFDHAIVNDIVKTVQNLFQLNLVGIDIIIDRNIGGYAVIDVNYFPGYEGVADFSTQLLHLCQNLLQAS</sequence>
<evidence type="ECO:0000256" key="10">
    <source>
        <dbReference type="PIRSR" id="PIRSR038186-2"/>
    </source>
</evidence>
<dbReference type="SUPFAM" id="SSF56059">
    <property type="entry name" value="Glutathione synthetase ATP-binding domain-like"/>
    <property type="match status" value="1"/>
</dbReference>
<dbReference type="InterPro" id="IPR041429">
    <property type="entry name" value="ITPK1_N"/>
</dbReference>
<dbReference type="GO" id="GO:0005524">
    <property type="term" value="F:ATP binding"/>
    <property type="evidence" value="ECO:0007669"/>
    <property type="project" value="UniProtKB-KW"/>
</dbReference>
<proteinExistence type="inferred from homology"/>
<feature type="binding site" evidence="9">
    <location>
        <position position="296"/>
    </location>
    <ligand>
        <name>1D-myo-inositol 1,3,4-trisphosphate</name>
        <dbReference type="ChEBI" id="CHEBI:58414"/>
    </ligand>
</feature>
<reference evidence="13" key="1">
    <citation type="submission" date="2021-02" db="EMBL/GenBank/DDBJ databases">
        <authorList>
            <person name="Nowell W R."/>
        </authorList>
    </citation>
    <scope>NUCLEOTIDE SEQUENCE</scope>
</reference>
<dbReference type="PANTHER" id="PTHR14217">
    <property type="entry name" value="INOSITOL-TETRAKISPHOSPHATE 1-KINASE"/>
    <property type="match status" value="1"/>
</dbReference>
<evidence type="ECO:0000256" key="2">
    <source>
        <dbReference type="ARBA" id="ARBA00022679"/>
    </source>
</evidence>
<comment type="cofactor">
    <cofactor evidence="8 10">
        <name>Mg(2+)</name>
        <dbReference type="ChEBI" id="CHEBI:18420"/>
    </cofactor>
    <text evidence="8 10">Binds 2 magnesium ions per subunit.</text>
</comment>
<dbReference type="GO" id="GO:0052726">
    <property type="term" value="F:inositol-1,3,4-trisphosphate 5-kinase activity"/>
    <property type="evidence" value="ECO:0007669"/>
    <property type="project" value="InterPro"/>
</dbReference>
<dbReference type="InterPro" id="IPR008656">
    <property type="entry name" value="Inositol_tetrakis-P_1-kinase"/>
</dbReference>
<protein>
    <recommendedName>
        <fullName evidence="8">Inositol-tetrakisphosphate 1-kinase</fullName>
        <ecNumber evidence="8">2.7.1.134</ecNumber>
    </recommendedName>
</protein>
<evidence type="ECO:0000313" key="13">
    <source>
        <dbReference type="EMBL" id="CAF1614098.1"/>
    </source>
</evidence>
<dbReference type="PIRSF" id="PIRSF038186">
    <property type="entry name" value="ITPK"/>
    <property type="match status" value="1"/>
</dbReference>
<dbReference type="GO" id="GO:0032957">
    <property type="term" value="P:inositol trisphosphate metabolic process"/>
    <property type="evidence" value="ECO:0007669"/>
    <property type="project" value="InterPro"/>
</dbReference>
<accession>A0A816BUG2</accession>
<dbReference type="Gene3D" id="3.30.470.20">
    <property type="entry name" value="ATP-grasp fold, B domain"/>
    <property type="match status" value="1"/>
</dbReference>
<dbReference type="Proteomes" id="UP000663828">
    <property type="component" value="Unassembled WGS sequence"/>
</dbReference>
<keyword evidence="14" id="KW-1185">Reference proteome</keyword>
<dbReference type="AlphaFoldDB" id="A0A816BUG2"/>
<evidence type="ECO:0000313" key="14">
    <source>
        <dbReference type="Proteomes" id="UP000663828"/>
    </source>
</evidence>
<comment type="similarity">
    <text evidence="1 8">Belongs to the ITPK1 family.</text>
</comment>
<feature type="domain" description="Inositol-tetrakisphosphate 1-kinase N-terminal" evidence="12">
    <location>
        <begin position="23"/>
        <end position="104"/>
    </location>
</feature>
<feature type="binding site" evidence="9">
    <location>
        <begin position="189"/>
        <end position="200"/>
    </location>
    <ligand>
        <name>ATP</name>
        <dbReference type="ChEBI" id="CHEBI:30616"/>
    </ligand>
</feature>
<evidence type="ECO:0000256" key="5">
    <source>
        <dbReference type="ARBA" id="ARBA00022777"/>
    </source>
</evidence>
<feature type="binding site" evidence="9">
    <location>
        <position position="32"/>
    </location>
    <ligand>
        <name>1D-myo-inositol 1,3,4-trisphosphate</name>
        <dbReference type="ChEBI" id="CHEBI:58414"/>
    </ligand>
</feature>
<comment type="catalytic activity">
    <reaction evidence="8">
        <text>1D-myo-inositol 3,4,5,6-tetrakisphosphate + ATP = 1D-myo-inositol 1,3,4,5,6-pentakisphosphate + ADP + H(+)</text>
        <dbReference type="Rhea" id="RHEA:12452"/>
        <dbReference type="ChEBI" id="CHEBI:15378"/>
        <dbReference type="ChEBI" id="CHEBI:30616"/>
        <dbReference type="ChEBI" id="CHEBI:57539"/>
        <dbReference type="ChEBI" id="CHEBI:57733"/>
        <dbReference type="ChEBI" id="CHEBI:456216"/>
        <dbReference type="EC" id="2.7.1.134"/>
    </reaction>
</comment>
<keyword evidence="7 8" id="KW-0460">Magnesium</keyword>
<feature type="binding site" evidence="10">
    <location>
        <position position="280"/>
    </location>
    <ligand>
        <name>Mg(2+)</name>
        <dbReference type="ChEBI" id="CHEBI:18420"/>
        <label>1</label>
    </ligand>
</feature>
<evidence type="ECO:0000256" key="1">
    <source>
        <dbReference type="ARBA" id="ARBA00009601"/>
    </source>
</evidence>
<evidence type="ECO:0000256" key="3">
    <source>
        <dbReference type="ARBA" id="ARBA00022723"/>
    </source>
</evidence>
<feature type="binding site" evidence="9">
    <location>
        <position position="300"/>
    </location>
    <ligand>
        <name>1D-myo-inositol 1,3,4-trisphosphate</name>
        <dbReference type="ChEBI" id="CHEBI:58414"/>
    </ligand>
</feature>
<feature type="binding site" evidence="10">
    <location>
        <position position="296"/>
    </location>
    <ligand>
        <name>Mg(2+)</name>
        <dbReference type="ChEBI" id="CHEBI:18420"/>
        <label>2</label>
    </ligand>
</feature>
<organism evidence="13 14">
    <name type="scientific">Adineta ricciae</name>
    <name type="common">Rotifer</name>
    <dbReference type="NCBI Taxonomy" id="249248"/>
    <lineage>
        <taxon>Eukaryota</taxon>
        <taxon>Metazoa</taxon>
        <taxon>Spiralia</taxon>
        <taxon>Gnathifera</taxon>
        <taxon>Rotifera</taxon>
        <taxon>Eurotatoria</taxon>
        <taxon>Bdelloidea</taxon>
        <taxon>Adinetida</taxon>
        <taxon>Adinetidae</taxon>
        <taxon>Adineta</taxon>
    </lineage>
</organism>
<feature type="binding site" evidence="9">
    <location>
        <position position="200"/>
    </location>
    <ligand>
        <name>1D-myo-inositol 1,3,4-trisphosphate</name>
        <dbReference type="ChEBI" id="CHEBI:58414"/>
    </ligand>
</feature>
<comment type="subunit">
    <text evidence="8">Monomer.</text>
</comment>
<evidence type="ECO:0000256" key="4">
    <source>
        <dbReference type="ARBA" id="ARBA00022741"/>
    </source>
</evidence>
<keyword evidence="6 8" id="KW-0067">ATP-binding</keyword>
<dbReference type="GO" id="GO:0005737">
    <property type="term" value="C:cytoplasm"/>
    <property type="evidence" value="ECO:0007669"/>
    <property type="project" value="TreeGrafter"/>
</dbReference>
<evidence type="ECO:0000256" key="9">
    <source>
        <dbReference type="PIRSR" id="PIRSR038186-1"/>
    </source>
</evidence>
<evidence type="ECO:0000259" key="11">
    <source>
        <dbReference type="Pfam" id="PF05770"/>
    </source>
</evidence>
<evidence type="ECO:0000256" key="7">
    <source>
        <dbReference type="ARBA" id="ARBA00022842"/>
    </source>
</evidence>
<dbReference type="EC" id="2.7.1.134" evidence="8"/>
<feature type="binding site" evidence="9">
    <location>
        <position position="168"/>
    </location>
    <ligand>
        <name>1D-myo-inositol 1,3,4-trisphosphate</name>
        <dbReference type="ChEBI" id="CHEBI:58414"/>
    </ligand>
</feature>
<feature type="binding site" evidence="10">
    <location>
        <position position="294"/>
    </location>
    <ligand>
        <name>Mg(2+)</name>
        <dbReference type="ChEBI" id="CHEBI:18420"/>
        <label>1</label>
    </ligand>
</feature>
<feature type="binding site" evidence="9">
    <location>
        <position position="74"/>
    </location>
    <ligand>
        <name>1D-myo-inositol 1,3,4-trisphosphate</name>
        <dbReference type="ChEBI" id="CHEBI:58414"/>
    </ligand>
</feature>
<feature type="domain" description="Inositol 1,3,4-trisphosphate 5/6-kinase ATP-grasp" evidence="11">
    <location>
        <begin position="124"/>
        <end position="313"/>
    </location>
</feature>
<evidence type="ECO:0000256" key="8">
    <source>
        <dbReference type="PIRNR" id="PIRNR038186"/>
    </source>
</evidence>